<dbReference type="PANTHER" id="PTHR34351">
    <property type="entry name" value="SLR1927 PROTEIN-RELATED"/>
    <property type="match status" value="1"/>
</dbReference>
<keyword evidence="1" id="KW-1133">Transmembrane helix</keyword>
<keyword evidence="1" id="KW-0472">Membrane</keyword>
<name>A0ABN2K4Y6_9MICO</name>
<sequence>MTFAQTHTSIPEEAKKRGLLAVVIERALLGARTAAVAIRRGARAVRGVVTPLGWSVIAAAIVAIVVGYGWGLLEIIAIAWGLVVIVSVAALWLIGRGAGELRLLVPTPRVVVGEPALARLVAANPGRRGFRGVQLELPVGARVFERVLPRLARGSAFDEQFAIPTDRRGIVPIGPVRTVRADPIGLMRREIVWSEMAELRVHPRTVSISALSTGFIRDLEGFPTRDLTSSDIAFHALREYVPGDDRRYIHWRSSAKTGTFMVRQFEESRRSRLMILLDLEPGAYVDDAEFELAVGAAASVGARAIRDARSVSFVVSGPRSASGSRLGGPMRELPTVSRDRLVDALCVIEREPRAALLPDVARSAVETLHGISLVILVTGTARGIASLRSAAGRVPAGVEVLAVQCSPEGEASSRTVAGLTVFDIGYLEDLRAMLARTASVA</sequence>
<keyword evidence="4" id="KW-1185">Reference proteome</keyword>
<dbReference type="Proteomes" id="UP001500506">
    <property type="component" value="Unassembled WGS sequence"/>
</dbReference>
<feature type="domain" description="DUF58" evidence="2">
    <location>
        <begin position="237"/>
        <end position="317"/>
    </location>
</feature>
<reference evidence="3 4" key="1">
    <citation type="journal article" date="2019" name="Int. J. Syst. Evol. Microbiol.">
        <title>The Global Catalogue of Microorganisms (GCM) 10K type strain sequencing project: providing services to taxonomists for standard genome sequencing and annotation.</title>
        <authorList>
            <consortium name="The Broad Institute Genomics Platform"/>
            <consortium name="The Broad Institute Genome Sequencing Center for Infectious Disease"/>
            <person name="Wu L."/>
            <person name="Ma J."/>
        </authorList>
    </citation>
    <scope>NUCLEOTIDE SEQUENCE [LARGE SCALE GENOMIC DNA]</scope>
    <source>
        <strain evidence="3 4">JCM 14319</strain>
    </source>
</reference>
<evidence type="ECO:0000256" key="1">
    <source>
        <dbReference type="SAM" id="Phobius"/>
    </source>
</evidence>
<proteinExistence type="predicted"/>
<gene>
    <name evidence="3" type="ORF">GCM10009747_01960</name>
</gene>
<feature type="transmembrane region" description="Helical" evidence="1">
    <location>
        <begin position="48"/>
        <end position="69"/>
    </location>
</feature>
<keyword evidence="1" id="KW-0812">Transmembrane</keyword>
<organism evidence="3 4">
    <name type="scientific">Agromyces humatus</name>
    <dbReference type="NCBI Taxonomy" id="279573"/>
    <lineage>
        <taxon>Bacteria</taxon>
        <taxon>Bacillati</taxon>
        <taxon>Actinomycetota</taxon>
        <taxon>Actinomycetes</taxon>
        <taxon>Micrococcales</taxon>
        <taxon>Microbacteriaceae</taxon>
        <taxon>Agromyces</taxon>
    </lineage>
</organism>
<dbReference type="Pfam" id="PF01882">
    <property type="entry name" value="DUF58"/>
    <property type="match status" value="1"/>
</dbReference>
<feature type="transmembrane region" description="Helical" evidence="1">
    <location>
        <begin position="75"/>
        <end position="94"/>
    </location>
</feature>
<evidence type="ECO:0000313" key="4">
    <source>
        <dbReference type="Proteomes" id="UP001500506"/>
    </source>
</evidence>
<dbReference type="InterPro" id="IPR002881">
    <property type="entry name" value="DUF58"/>
</dbReference>
<dbReference type="PANTHER" id="PTHR34351:SF1">
    <property type="entry name" value="SLR1927 PROTEIN"/>
    <property type="match status" value="1"/>
</dbReference>
<dbReference type="EMBL" id="BAAANH010000001">
    <property type="protein sequence ID" value="GAA1748438.1"/>
    <property type="molecule type" value="Genomic_DNA"/>
</dbReference>
<accession>A0ABN2K4Y6</accession>
<evidence type="ECO:0000259" key="2">
    <source>
        <dbReference type="Pfam" id="PF01882"/>
    </source>
</evidence>
<evidence type="ECO:0000313" key="3">
    <source>
        <dbReference type="EMBL" id="GAA1748438.1"/>
    </source>
</evidence>
<dbReference type="RefSeq" id="WP_232496655.1">
    <property type="nucleotide sequence ID" value="NZ_BAAANH010000001.1"/>
</dbReference>
<comment type="caution">
    <text evidence="3">The sequence shown here is derived from an EMBL/GenBank/DDBJ whole genome shotgun (WGS) entry which is preliminary data.</text>
</comment>
<protein>
    <submittedName>
        <fullName evidence="3">DUF58 domain-containing protein</fullName>
    </submittedName>
</protein>